<name>A0ABV3UGG5_9GAMM</name>
<organism evidence="1 2">
    <name type="scientific">Serratia quinivorans</name>
    <dbReference type="NCBI Taxonomy" id="137545"/>
    <lineage>
        <taxon>Bacteria</taxon>
        <taxon>Pseudomonadati</taxon>
        <taxon>Pseudomonadota</taxon>
        <taxon>Gammaproteobacteria</taxon>
        <taxon>Enterobacterales</taxon>
        <taxon>Yersiniaceae</taxon>
        <taxon>Serratia</taxon>
    </lineage>
</organism>
<protein>
    <submittedName>
        <fullName evidence="1">Uncharacterized protein</fullName>
    </submittedName>
</protein>
<gene>
    <name evidence="1" type="ORF">AB4M04_11475</name>
</gene>
<reference evidence="1 2" key="1">
    <citation type="submission" date="2024-07" db="EMBL/GenBank/DDBJ databases">
        <title>Genomes of novel Serratia strains from suburban soil.</title>
        <authorList>
            <person name="Markert E.X."/>
            <person name="Severe K."/>
            <person name="Severe L."/>
            <person name="Twing K.I."/>
            <person name="Ward L.M."/>
        </authorList>
    </citation>
    <scope>NUCLEOTIDE SEQUENCE [LARGE SCALE GENOMIC DNA]</scope>
    <source>
        <strain evidence="1 2">3C-UT</strain>
    </source>
</reference>
<dbReference type="RefSeq" id="WP_261413549.1">
    <property type="nucleotide sequence ID" value="NZ_CAMKID010000002.1"/>
</dbReference>
<dbReference type="EMBL" id="JBFQXQ010000001">
    <property type="protein sequence ID" value="MEX3172703.1"/>
    <property type="molecule type" value="Genomic_DNA"/>
</dbReference>
<accession>A0ABV3UGG5</accession>
<comment type="caution">
    <text evidence="1">The sequence shown here is derived from an EMBL/GenBank/DDBJ whole genome shotgun (WGS) entry which is preliminary data.</text>
</comment>
<evidence type="ECO:0000313" key="1">
    <source>
        <dbReference type="EMBL" id="MEX3172703.1"/>
    </source>
</evidence>
<proteinExistence type="predicted"/>
<keyword evidence="2" id="KW-1185">Reference proteome</keyword>
<dbReference type="Proteomes" id="UP001558101">
    <property type="component" value="Unassembled WGS sequence"/>
</dbReference>
<evidence type="ECO:0000313" key="2">
    <source>
        <dbReference type="Proteomes" id="UP001558101"/>
    </source>
</evidence>
<sequence length="250" mass="26750">MRPDQSNTLHLKAGQTFTLTENITVSSGAVRTLTVYDDPWIDGDKVPDKSPQYPNYMGWSVAQVNRPVIKPVVTYDEVGEFYSIFFFNAIGGGSVGCYAIAFDLKPDNDIDSTGRQSWLRYNEAIFYGSSGGTAMFYGCTFTLPDIPAGAQGTPSGWWKLSSTSSSGAVINTQFSSCHWNEGGGEFLVQCGGAGVSVYATTWPTDADNPIPSPGTKLVENILTRLPAGGVSGIVRGASNMPRNVSANMVL</sequence>